<keyword evidence="1" id="KW-0472">Membrane</keyword>
<dbReference type="Proteomes" id="UP000606786">
    <property type="component" value="Unassembled WGS sequence"/>
</dbReference>
<keyword evidence="1" id="KW-0812">Transmembrane</keyword>
<organism evidence="2 3">
    <name type="scientific">Ceratitis capitata</name>
    <name type="common">Mediterranean fruit fly</name>
    <name type="synonym">Tephritis capitata</name>
    <dbReference type="NCBI Taxonomy" id="7213"/>
    <lineage>
        <taxon>Eukaryota</taxon>
        <taxon>Metazoa</taxon>
        <taxon>Ecdysozoa</taxon>
        <taxon>Arthropoda</taxon>
        <taxon>Hexapoda</taxon>
        <taxon>Insecta</taxon>
        <taxon>Pterygota</taxon>
        <taxon>Neoptera</taxon>
        <taxon>Endopterygota</taxon>
        <taxon>Diptera</taxon>
        <taxon>Brachycera</taxon>
        <taxon>Muscomorpha</taxon>
        <taxon>Tephritoidea</taxon>
        <taxon>Tephritidae</taxon>
        <taxon>Ceratitis</taxon>
        <taxon>Ceratitis</taxon>
    </lineage>
</organism>
<evidence type="ECO:0000256" key="1">
    <source>
        <dbReference type="SAM" id="Phobius"/>
    </source>
</evidence>
<proteinExistence type="predicted"/>
<accession>A0A811UXP9</accession>
<gene>
    <name evidence="2" type="ORF">CCAP1982_LOCUS12456</name>
</gene>
<sequence length="137" mass="14829">MCETSTGTTLFDVTININVNVTAVITAVDAAVAVDVAIIAVDVVWFVTSTIYNVAAVSQHYNDTATSKTITIATKLADNDSQIGSTMNVALSLSLLVLQQFVYLQLTYLHLFLAHHIVWLCSVCRHIFSRPQISAGV</sequence>
<comment type="caution">
    <text evidence="2">The sequence shown here is derived from an EMBL/GenBank/DDBJ whole genome shotgun (WGS) entry which is preliminary data.</text>
</comment>
<reference evidence="2" key="1">
    <citation type="submission" date="2020-11" db="EMBL/GenBank/DDBJ databases">
        <authorList>
            <person name="Whitehead M."/>
        </authorList>
    </citation>
    <scope>NUCLEOTIDE SEQUENCE</scope>
    <source>
        <strain evidence="2">EGII</strain>
    </source>
</reference>
<feature type="transmembrane region" description="Helical" evidence="1">
    <location>
        <begin position="108"/>
        <end position="128"/>
    </location>
</feature>
<dbReference type="AlphaFoldDB" id="A0A811UXP9"/>
<name>A0A811UXP9_CERCA</name>
<protein>
    <submittedName>
        <fullName evidence="2">(Mediterranean fruit fly) hypothetical protein</fullName>
    </submittedName>
</protein>
<evidence type="ECO:0000313" key="3">
    <source>
        <dbReference type="Proteomes" id="UP000606786"/>
    </source>
</evidence>
<evidence type="ECO:0000313" key="2">
    <source>
        <dbReference type="EMBL" id="CAD7004032.1"/>
    </source>
</evidence>
<keyword evidence="1" id="KW-1133">Transmembrane helix</keyword>
<keyword evidence="3" id="KW-1185">Reference proteome</keyword>
<dbReference type="EMBL" id="CAJHJT010000034">
    <property type="protein sequence ID" value="CAD7004032.1"/>
    <property type="molecule type" value="Genomic_DNA"/>
</dbReference>